<dbReference type="PANTHER" id="PTHR43179:SF12">
    <property type="entry name" value="GALACTOFURANOSYLTRANSFERASE GLFT2"/>
    <property type="match status" value="1"/>
</dbReference>
<dbReference type="CDD" id="cd02440">
    <property type="entry name" value="AdoMet_MTases"/>
    <property type="match status" value="1"/>
</dbReference>
<keyword evidence="2" id="KW-0328">Glycosyltransferase</keyword>
<dbReference type="Gene3D" id="3.40.50.150">
    <property type="entry name" value="Vaccinia Virus protein VP39"/>
    <property type="match status" value="1"/>
</dbReference>
<gene>
    <name evidence="7" type="ORF">EV147_0326</name>
</gene>
<dbReference type="SUPFAM" id="SSF53756">
    <property type="entry name" value="UDP-Glycosyltransferase/glycogen phosphorylase"/>
    <property type="match status" value="1"/>
</dbReference>
<evidence type="ECO:0000256" key="1">
    <source>
        <dbReference type="ARBA" id="ARBA00006739"/>
    </source>
</evidence>
<evidence type="ECO:0000256" key="2">
    <source>
        <dbReference type="ARBA" id="ARBA00022676"/>
    </source>
</evidence>
<dbReference type="Pfam" id="PF13847">
    <property type="entry name" value="Methyltransf_31"/>
    <property type="match status" value="1"/>
</dbReference>
<dbReference type="EMBL" id="SGXM01000001">
    <property type="protein sequence ID" value="RZT41339.1"/>
    <property type="molecule type" value="Genomic_DNA"/>
</dbReference>
<dbReference type="SUPFAM" id="SSF53448">
    <property type="entry name" value="Nucleotide-diphospho-sugar transferases"/>
    <property type="match status" value="1"/>
</dbReference>
<sequence length="1020" mass="115001">MDSEINSKSYWDNRFESDWAEASGREQTTFFCELAVRHMPVWLKRAIREENLTVCDWGCAEGDGTRVLAEALTPAKVVGVDFSDAAIRKAAAHYPGVEFRTADYLADHAASDDKFDVVFTSNTLEHFDNPFGVLQKLTPRIGQWLVMLVPYREYERISEHEFTFEFSNTPLQLPDGMVLAHAELMDVSDHQPCYWPGEQMLLVYGRPEAVARHKLTLAESVLTCATVHRQHDGDVGLQRELRSDAEAVAARLDAVTSRLKNVLAERDALRQARIQLDAEWAATQRELSKTDELRRNAVTLLEQRDKDIAMIYASLSWRVTKPLRYFWSPIVKSRRAMGRARRFVARQGGVVNTARKLVDMYRRDGASGVKTALRRKIGAPLVSADRPYNQEVPVPPPVAPGAGEDVIFWGVIDWHFRFQRPQQLALGFAARGHRVFYVSAQLVDEPTPGFTIEPIAGQSLVYQVCFHARGAQPIYNQLPPEDIRKQIQSGVSAFVRWADAERYITLVQHPFWLDSARSIPRSRMVYDCMDHHEGFGNVAPDILEAEKGLISQSDVLVVTSDWLRDACHGKSRNIFTIRNACDFTHFNTRPAEQYKDRNGRQIIGYYGAIAEWFDVELVRKVALAFPEALVLLIGADTCDARGKLADVGNVEFLGEVPYTKLPYYLYAFDVCLLPFRVIDLTLATNPVKVYEYLCSGKPVVSVDLPEMRQFGELVRTATNGDDFVEQCRQALTAPDAQELVDRRIAFASDQTWRHRALELEESLAKVEQPLVSIVVLTYNNLELTRKCLASIDRCTQDVRYEIVIVDNASTDGSPEYLRSFAAGRDDVKLLLNTDNKGFAAGNNQGLAMASGEYLVILNNDTVVSPGWASGFIRHLRADPSIGLIGPVTNNIGNEAKIQIDYPSTDDMPAVARKYTVAHLGMSFDIRTAAFFCVMIPRPVYEAVGGLDEAFGLGFFEDDDYCRRVEQNGNRCVCAEDVFVHHHLSASFSKLGTERRNALMEKNRAIYEAKWGPWSPHRYRD</sequence>
<dbReference type="OrthoDB" id="9771846at2"/>
<organism evidence="7 8">
    <name type="scientific">Cupriavidus agavae</name>
    <dbReference type="NCBI Taxonomy" id="1001822"/>
    <lineage>
        <taxon>Bacteria</taxon>
        <taxon>Pseudomonadati</taxon>
        <taxon>Pseudomonadota</taxon>
        <taxon>Betaproteobacteria</taxon>
        <taxon>Burkholderiales</taxon>
        <taxon>Burkholderiaceae</taxon>
        <taxon>Cupriavidus</taxon>
    </lineage>
</organism>
<feature type="coiled-coil region" evidence="4">
    <location>
        <begin position="252"/>
        <end position="279"/>
    </location>
</feature>
<dbReference type="Proteomes" id="UP000291078">
    <property type="component" value="Unassembled WGS sequence"/>
</dbReference>
<evidence type="ECO:0000313" key="8">
    <source>
        <dbReference type="Proteomes" id="UP000291078"/>
    </source>
</evidence>
<comment type="caution">
    <text evidence="7">The sequence shown here is derived from an EMBL/GenBank/DDBJ whole genome shotgun (WGS) entry which is preliminary data.</text>
</comment>
<dbReference type="Pfam" id="PF00535">
    <property type="entry name" value="Glycos_transf_2"/>
    <property type="match status" value="1"/>
</dbReference>
<dbReference type="Pfam" id="PF13692">
    <property type="entry name" value="Glyco_trans_1_4"/>
    <property type="match status" value="1"/>
</dbReference>
<feature type="domain" description="Methyltransferase" evidence="6">
    <location>
        <begin position="49"/>
        <end position="137"/>
    </location>
</feature>
<dbReference type="InterPro" id="IPR025714">
    <property type="entry name" value="Methyltranfer_dom"/>
</dbReference>
<name>A0A4V2FHS9_9BURK</name>
<dbReference type="InterPro" id="IPR029044">
    <property type="entry name" value="Nucleotide-diphossugar_trans"/>
</dbReference>
<feature type="domain" description="Glycosyltransferase 2-like" evidence="5">
    <location>
        <begin position="772"/>
        <end position="903"/>
    </location>
</feature>
<dbReference type="Gene3D" id="3.40.50.2000">
    <property type="entry name" value="Glycogen Phosphorylase B"/>
    <property type="match status" value="1"/>
</dbReference>
<dbReference type="PANTHER" id="PTHR43179">
    <property type="entry name" value="RHAMNOSYLTRANSFERASE WBBL"/>
    <property type="match status" value="1"/>
</dbReference>
<evidence type="ECO:0000259" key="5">
    <source>
        <dbReference type="Pfam" id="PF00535"/>
    </source>
</evidence>
<dbReference type="SUPFAM" id="SSF53335">
    <property type="entry name" value="S-adenosyl-L-methionine-dependent methyltransferases"/>
    <property type="match status" value="1"/>
</dbReference>
<dbReference type="CDD" id="cd04186">
    <property type="entry name" value="GT_2_like_c"/>
    <property type="match status" value="1"/>
</dbReference>
<evidence type="ECO:0000259" key="6">
    <source>
        <dbReference type="Pfam" id="PF13847"/>
    </source>
</evidence>
<keyword evidence="3 7" id="KW-0808">Transferase</keyword>
<evidence type="ECO:0000256" key="4">
    <source>
        <dbReference type="SAM" id="Coils"/>
    </source>
</evidence>
<accession>A0A4V2FHS9</accession>
<comment type="similarity">
    <text evidence="1">Belongs to the glycosyltransferase 2 family.</text>
</comment>
<dbReference type="AlphaFoldDB" id="A0A4V2FHS9"/>
<dbReference type="InterPro" id="IPR029063">
    <property type="entry name" value="SAM-dependent_MTases_sf"/>
</dbReference>
<evidence type="ECO:0000256" key="3">
    <source>
        <dbReference type="ARBA" id="ARBA00022679"/>
    </source>
</evidence>
<proteinExistence type="inferred from homology"/>
<keyword evidence="8" id="KW-1185">Reference proteome</keyword>
<keyword evidence="4" id="KW-0175">Coiled coil</keyword>
<protein>
    <submittedName>
        <fullName evidence="7">GT2 family glycosyltransferase</fullName>
    </submittedName>
</protein>
<dbReference type="Gene3D" id="3.90.550.10">
    <property type="entry name" value="Spore Coat Polysaccharide Biosynthesis Protein SpsA, Chain A"/>
    <property type="match status" value="1"/>
</dbReference>
<dbReference type="GO" id="GO:0016757">
    <property type="term" value="F:glycosyltransferase activity"/>
    <property type="evidence" value="ECO:0007669"/>
    <property type="project" value="UniProtKB-KW"/>
</dbReference>
<reference evidence="7 8" key="1">
    <citation type="journal article" date="2015" name="Stand. Genomic Sci.">
        <title>Genomic Encyclopedia of Bacterial and Archaeal Type Strains, Phase III: the genomes of soil and plant-associated and newly described type strains.</title>
        <authorList>
            <person name="Whitman W.B."/>
            <person name="Woyke T."/>
            <person name="Klenk H.P."/>
            <person name="Zhou Y."/>
            <person name="Lilburn T.G."/>
            <person name="Beck B.J."/>
            <person name="De Vos P."/>
            <person name="Vandamme P."/>
            <person name="Eisen J.A."/>
            <person name="Garrity G."/>
            <person name="Hugenholtz P."/>
            <person name="Kyrpides N.C."/>
        </authorList>
    </citation>
    <scope>NUCLEOTIDE SEQUENCE [LARGE SCALE GENOMIC DNA]</scope>
    <source>
        <strain evidence="7 8">ASC-9842</strain>
    </source>
</reference>
<evidence type="ECO:0000313" key="7">
    <source>
        <dbReference type="EMBL" id="RZT41339.1"/>
    </source>
</evidence>
<dbReference type="InterPro" id="IPR001173">
    <property type="entry name" value="Glyco_trans_2-like"/>
</dbReference>